<proteinExistence type="inferred from homology"/>
<comment type="similarity">
    <text evidence="7">Belongs to the 4-toluene sulfonate uptake permease (TSUP) (TC 2.A.102) family.</text>
</comment>
<evidence type="ECO:0000256" key="4">
    <source>
        <dbReference type="ARBA" id="ARBA00022692"/>
    </source>
</evidence>
<comment type="caution">
    <text evidence="8">The sequence shown here is derived from an EMBL/GenBank/DDBJ whole genome shotgun (WGS) entry which is preliminary data.</text>
</comment>
<feature type="transmembrane region" description="Helical" evidence="7">
    <location>
        <begin position="263"/>
        <end position="280"/>
    </location>
</feature>
<keyword evidence="5 7" id="KW-1133">Transmembrane helix</keyword>
<dbReference type="Pfam" id="PF01925">
    <property type="entry name" value="TauE"/>
    <property type="match status" value="1"/>
</dbReference>
<dbReference type="RefSeq" id="WP_010980458.1">
    <property type="nucleotide sequence ID" value="NZ_BAABQO010000001.1"/>
</dbReference>
<evidence type="ECO:0000256" key="5">
    <source>
        <dbReference type="ARBA" id="ARBA00022989"/>
    </source>
</evidence>
<evidence type="ECO:0000256" key="1">
    <source>
        <dbReference type="ARBA" id="ARBA00004651"/>
    </source>
</evidence>
<name>A0A832TS30_9CREN</name>
<evidence type="ECO:0000256" key="7">
    <source>
        <dbReference type="RuleBase" id="RU363041"/>
    </source>
</evidence>
<dbReference type="GO" id="GO:0005886">
    <property type="term" value="C:plasma membrane"/>
    <property type="evidence" value="ECO:0007669"/>
    <property type="project" value="UniProtKB-SubCell"/>
</dbReference>
<feature type="transmembrane region" description="Helical" evidence="7">
    <location>
        <begin position="105"/>
        <end position="123"/>
    </location>
</feature>
<keyword evidence="4 7" id="KW-0812">Transmembrane</keyword>
<sequence length="284" mass="30392">MLLTFIALLFVASIIAGLLGSLTGLGGGVVLTPVLVLFLGVPIEYAVGASLISTIATSASSGSRYIKTGLAHMRIAIALEIATTTGAITGSFLEYIIEEKHLFKLLDIIFGGVLIFSVIPNFIRMKSEVPVYVNPDRFSSKLRFNGSYYDEALKKEVTYHGVRYPLGLLGMYIAGLISGLLGIGSGALKVLAMDLGMNLPFKISTATSSFMIGVTAATSSGIYWALGIIDPIIVGITIPGVFVGSIFGSRYLNKLMNRRLRQIFTLVLIILGIQLILRGFDIFG</sequence>
<feature type="transmembrane region" description="Helical" evidence="7">
    <location>
        <begin position="203"/>
        <end position="226"/>
    </location>
</feature>
<evidence type="ECO:0000256" key="6">
    <source>
        <dbReference type="ARBA" id="ARBA00023136"/>
    </source>
</evidence>
<keyword evidence="6 7" id="KW-0472">Membrane</keyword>
<dbReference type="PANTHER" id="PTHR30269:SF37">
    <property type="entry name" value="MEMBRANE TRANSPORTER PROTEIN"/>
    <property type="match status" value="1"/>
</dbReference>
<dbReference type="OMA" id="HQRNRIE"/>
<keyword evidence="3 7" id="KW-1003">Cell membrane</keyword>
<keyword evidence="2" id="KW-0813">Transport</keyword>
<protein>
    <recommendedName>
        <fullName evidence="7">Probable membrane transporter protein</fullName>
    </recommendedName>
</protein>
<dbReference type="GeneID" id="1460456"/>
<dbReference type="InterPro" id="IPR052017">
    <property type="entry name" value="TSUP"/>
</dbReference>
<organism evidence="8 9">
    <name type="scientific">Sulfurisphaera tokodaii</name>
    <dbReference type="NCBI Taxonomy" id="111955"/>
    <lineage>
        <taxon>Archaea</taxon>
        <taxon>Thermoproteota</taxon>
        <taxon>Thermoprotei</taxon>
        <taxon>Sulfolobales</taxon>
        <taxon>Sulfolobaceae</taxon>
        <taxon>Sulfurisphaera</taxon>
    </lineage>
</organism>
<gene>
    <name evidence="8" type="ORF">HA332_12700</name>
</gene>
<evidence type="ECO:0000256" key="2">
    <source>
        <dbReference type="ARBA" id="ARBA00022448"/>
    </source>
</evidence>
<accession>A0A832TS30</accession>
<reference evidence="8" key="1">
    <citation type="journal article" date="2020" name="bioRxiv">
        <title>A rank-normalized archaeal taxonomy based on genome phylogeny resolves widespread incomplete and uneven classifications.</title>
        <authorList>
            <person name="Rinke C."/>
            <person name="Chuvochina M."/>
            <person name="Mussig A.J."/>
            <person name="Chaumeil P.-A."/>
            <person name="Waite D.W."/>
            <person name="Whitman W.B."/>
            <person name="Parks D.H."/>
            <person name="Hugenholtz P."/>
        </authorList>
    </citation>
    <scope>NUCLEOTIDE SEQUENCE</scope>
    <source>
        <strain evidence="8">UBA8838</strain>
    </source>
</reference>
<dbReference type="InterPro" id="IPR002781">
    <property type="entry name" value="TM_pro_TauE-like"/>
</dbReference>
<dbReference type="PANTHER" id="PTHR30269">
    <property type="entry name" value="TRANSMEMBRANE PROTEIN YFCA"/>
    <property type="match status" value="1"/>
</dbReference>
<feature type="transmembrane region" description="Helical" evidence="7">
    <location>
        <begin position="30"/>
        <end position="57"/>
    </location>
</feature>
<evidence type="ECO:0000256" key="3">
    <source>
        <dbReference type="ARBA" id="ARBA00022475"/>
    </source>
</evidence>
<dbReference type="EMBL" id="DUJO01000052">
    <property type="protein sequence ID" value="HII75194.1"/>
    <property type="molecule type" value="Genomic_DNA"/>
</dbReference>
<feature type="transmembrane region" description="Helical" evidence="7">
    <location>
        <begin position="232"/>
        <end position="251"/>
    </location>
</feature>
<evidence type="ECO:0000313" key="9">
    <source>
        <dbReference type="Proteomes" id="UP000646844"/>
    </source>
</evidence>
<feature type="transmembrane region" description="Helical" evidence="7">
    <location>
        <begin position="169"/>
        <end position="191"/>
    </location>
</feature>
<dbReference type="AlphaFoldDB" id="A0A832TS30"/>
<dbReference type="Proteomes" id="UP000646844">
    <property type="component" value="Unassembled WGS sequence"/>
</dbReference>
<comment type="subcellular location">
    <subcellularLocation>
        <location evidence="1 7">Cell membrane</location>
        <topology evidence="1 7">Multi-pass membrane protein</topology>
    </subcellularLocation>
</comment>
<evidence type="ECO:0000313" key="8">
    <source>
        <dbReference type="EMBL" id="HII75194.1"/>
    </source>
</evidence>